<dbReference type="SUPFAM" id="SSF50978">
    <property type="entry name" value="WD40 repeat-like"/>
    <property type="match status" value="1"/>
</dbReference>
<proteinExistence type="inferred from homology"/>
<dbReference type="Gene3D" id="2.130.10.10">
    <property type="entry name" value="YVTN repeat-like/Quinoprotein amine dehydrogenase"/>
    <property type="match status" value="1"/>
</dbReference>
<dbReference type="InterPro" id="IPR015943">
    <property type="entry name" value="WD40/YVTN_repeat-like_dom_sf"/>
</dbReference>
<evidence type="ECO:0000256" key="5">
    <source>
        <dbReference type="ARBA" id="ARBA00023163"/>
    </source>
</evidence>
<dbReference type="AlphaFoldDB" id="A0A915AQ89"/>
<accession>A0A915AQ89</accession>
<dbReference type="InterPro" id="IPR036322">
    <property type="entry name" value="WD40_repeat_dom_sf"/>
</dbReference>
<dbReference type="InterPro" id="IPR001680">
    <property type="entry name" value="WD40_rpt"/>
</dbReference>
<sequence length="452" mass="50713">MAERCRCTLNFRFGSSSCAEMSDSEAGTSSRPSSTSSQRQRLYERRSGPQKKFPRRESPFVHISTVYECHKKTIYGCAFNPYCKKVPYFATVGDNRISVYRIPKDKPTVTLIRNYQDPAKDEAFFTVCWACDTHSNAHVVVAGGVRGIIRVIDFDSATLVANLIGHGDAINDIRVCPKDSAIIASASKDFTARIWHIRNSACLAILGGVEGHLDQVISVDFNATSDYLASASMDHTVKLWYIGSGSGVDKRIQQAKSELKLVDNPAEVHYPRGSTRDIHTNYVDCVRVLGPLIFSKSTEDEIYLWKFGGLSEPVAGQGSNVKTESSVMHLRRLSMPETNMWFIKFEIDPAQKYLVCGNQKGEIHIWDLKNGSFPNGMSDFVLRSKDVWHTIRQCSFSPCGEYMVAVGDDWCVCRFDRCSNNIVLAEYVDERQFLFHLGQSSANAHSRTSSEW</sequence>
<dbReference type="PROSITE" id="PS50294">
    <property type="entry name" value="WD_REPEATS_REGION"/>
    <property type="match status" value="2"/>
</dbReference>
<feature type="region of interest" description="Disordered" evidence="7">
    <location>
        <begin position="18"/>
        <end position="55"/>
    </location>
</feature>
<evidence type="ECO:0000256" key="2">
    <source>
        <dbReference type="ARBA" id="ARBA00022574"/>
    </source>
</evidence>
<dbReference type="Pfam" id="PF00400">
    <property type="entry name" value="WD40"/>
    <property type="match status" value="2"/>
</dbReference>
<dbReference type="PROSITE" id="PS50082">
    <property type="entry name" value="WD_REPEATS_2"/>
    <property type="match status" value="2"/>
</dbReference>
<feature type="compositionally biased region" description="Low complexity" evidence="7">
    <location>
        <begin position="28"/>
        <end position="40"/>
    </location>
</feature>
<reference evidence="9" key="1">
    <citation type="submission" date="2022-11" db="UniProtKB">
        <authorList>
            <consortium name="WormBaseParasite"/>
        </authorList>
    </citation>
    <scope>IDENTIFICATION</scope>
</reference>
<dbReference type="Proteomes" id="UP000887569">
    <property type="component" value="Unplaced"/>
</dbReference>
<dbReference type="PANTHER" id="PTHR10253">
    <property type="entry name" value="POLYCOMB PROTEIN"/>
    <property type="match status" value="1"/>
</dbReference>
<keyword evidence="4" id="KW-0805">Transcription regulation</keyword>
<protein>
    <submittedName>
        <fullName evidence="9">Uncharacterized protein</fullName>
    </submittedName>
</protein>
<evidence type="ECO:0000313" key="8">
    <source>
        <dbReference type="Proteomes" id="UP000887569"/>
    </source>
</evidence>
<keyword evidence="2 6" id="KW-0853">WD repeat</keyword>
<keyword evidence="5" id="KW-0804">Transcription</keyword>
<dbReference type="WBParaSite" id="PgR012_g145_t16">
    <property type="protein sequence ID" value="PgR012_g145_t16"/>
    <property type="gene ID" value="PgR012_g145"/>
</dbReference>
<evidence type="ECO:0000256" key="1">
    <source>
        <dbReference type="ARBA" id="ARBA00008075"/>
    </source>
</evidence>
<comment type="similarity">
    <text evidence="1">Belongs to the WD repeat ESC family.</text>
</comment>
<evidence type="ECO:0000256" key="4">
    <source>
        <dbReference type="ARBA" id="ARBA00023015"/>
    </source>
</evidence>
<dbReference type="InterPro" id="IPR051243">
    <property type="entry name" value="PcG_WD-repeat"/>
</dbReference>
<feature type="repeat" description="WD" evidence="6">
    <location>
        <begin position="163"/>
        <end position="205"/>
    </location>
</feature>
<keyword evidence="8" id="KW-1185">Reference proteome</keyword>
<organism evidence="8 9">
    <name type="scientific">Parascaris univalens</name>
    <name type="common">Nematode worm</name>
    <dbReference type="NCBI Taxonomy" id="6257"/>
    <lineage>
        <taxon>Eukaryota</taxon>
        <taxon>Metazoa</taxon>
        <taxon>Ecdysozoa</taxon>
        <taxon>Nematoda</taxon>
        <taxon>Chromadorea</taxon>
        <taxon>Rhabditida</taxon>
        <taxon>Spirurina</taxon>
        <taxon>Ascaridomorpha</taxon>
        <taxon>Ascaridoidea</taxon>
        <taxon>Ascarididae</taxon>
        <taxon>Parascaris</taxon>
    </lineage>
</organism>
<keyword evidence="3" id="KW-0677">Repeat</keyword>
<dbReference type="SMART" id="SM00320">
    <property type="entry name" value="WD40"/>
    <property type="match status" value="6"/>
</dbReference>
<feature type="repeat" description="WD" evidence="6">
    <location>
        <begin position="209"/>
        <end position="250"/>
    </location>
</feature>
<evidence type="ECO:0000256" key="3">
    <source>
        <dbReference type="ARBA" id="ARBA00022737"/>
    </source>
</evidence>
<evidence type="ECO:0000313" key="9">
    <source>
        <dbReference type="WBParaSite" id="PgR012_g145_t16"/>
    </source>
</evidence>
<evidence type="ECO:0000256" key="6">
    <source>
        <dbReference type="PROSITE-ProRule" id="PRU00221"/>
    </source>
</evidence>
<evidence type="ECO:0000256" key="7">
    <source>
        <dbReference type="SAM" id="MobiDB-lite"/>
    </source>
</evidence>
<name>A0A915AQ89_PARUN</name>